<accession>A0A6A4WKT6</accession>
<name>A0A6A4WKT6_AMPAM</name>
<sequence>MCVPLVSCIRRLHLSPFYLLFSVFQAAYHRCGGQRLRSLHMLPGRHRPRVCRAARHQR</sequence>
<dbReference type="Proteomes" id="UP000440578">
    <property type="component" value="Unassembled WGS sequence"/>
</dbReference>
<evidence type="ECO:0000313" key="2">
    <source>
        <dbReference type="Proteomes" id="UP000440578"/>
    </source>
</evidence>
<evidence type="ECO:0000313" key="1">
    <source>
        <dbReference type="EMBL" id="KAF0303252.1"/>
    </source>
</evidence>
<dbReference type="EMBL" id="VIIS01000961">
    <property type="protein sequence ID" value="KAF0303252.1"/>
    <property type="molecule type" value="Genomic_DNA"/>
</dbReference>
<protein>
    <submittedName>
        <fullName evidence="1">Uncharacterized protein</fullName>
    </submittedName>
</protein>
<dbReference type="AlphaFoldDB" id="A0A6A4WKT6"/>
<organism evidence="1 2">
    <name type="scientific">Amphibalanus amphitrite</name>
    <name type="common">Striped barnacle</name>
    <name type="synonym">Balanus amphitrite</name>
    <dbReference type="NCBI Taxonomy" id="1232801"/>
    <lineage>
        <taxon>Eukaryota</taxon>
        <taxon>Metazoa</taxon>
        <taxon>Ecdysozoa</taxon>
        <taxon>Arthropoda</taxon>
        <taxon>Crustacea</taxon>
        <taxon>Multicrustacea</taxon>
        <taxon>Cirripedia</taxon>
        <taxon>Thoracica</taxon>
        <taxon>Thoracicalcarea</taxon>
        <taxon>Balanomorpha</taxon>
        <taxon>Balanoidea</taxon>
        <taxon>Balanidae</taxon>
        <taxon>Amphibalaninae</taxon>
        <taxon>Amphibalanus</taxon>
    </lineage>
</organism>
<keyword evidence="2" id="KW-1185">Reference proteome</keyword>
<gene>
    <name evidence="1" type="ORF">FJT64_024763</name>
</gene>
<reference evidence="1 2" key="1">
    <citation type="submission" date="2019-07" db="EMBL/GenBank/DDBJ databases">
        <title>Draft genome assembly of a fouling barnacle, Amphibalanus amphitrite (Darwin, 1854): The first reference genome for Thecostraca.</title>
        <authorList>
            <person name="Kim W."/>
        </authorList>
    </citation>
    <scope>NUCLEOTIDE SEQUENCE [LARGE SCALE GENOMIC DNA]</scope>
    <source>
        <strain evidence="1">SNU_AA5</strain>
        <tissue evidence="1">Soma without cirri and trophi</tissue>
    </source>
</reference>
<comment type="caution">
    <text evidence="1">The sequence shown here is derived from an EMBL/GenBank/DDBJ whole genome shotgun (WGS) entry which is preliminary data.</text>
</comment>
<proteinExistence type="predicted"/>